<feature type="non-terminal residue" evidence="2">
    <location>
        <position position="1"/>
    </location>
</feature>
<protein>
    <submittedName>
        <fullName evidence="2">Uncharacterized protein</fullName>
    </submittedName>
</protein>
<reference evidence="2 3" key="1">
    <citation type="submission" date="2020-03" db="EMBL/GenBank/DDBJ databases">
        <title>Soil Listeria distribution.</title>
        <authorList>
            <person name="Liao J."/>
            <person name="Wiedmann M."/>
        </authorList>
    </citation>
    <scope>NUCLEOTIDE SEQUENCE [LARGE SCALE GENOMIC DNA]</scope>
    <source>
        <strain evidence="2 3">FSL L7-1523</strain>
    </source>
</reference>
<sequence>LYSSSVLFFYCTHLIFSVQFSITYPKSPWIPVFYDKEENKNYFYNLDENRLVEGTYSFKSTILTLISGTIGVTLYALLKSLIIKMTIVHLTLLSIVSGVAVSFFIIFAVDYFARKSVYDKNVSQEEAAIYFEKGEKQFKKNMMISCWTILLALASTFILYTSNGEALLFFVTTLFWMLPITIFVLQRPFKRRKIYALYKNNRLIIK</sequence>
<dbReference type="Proteomes" id="UP000564536">
    <property type="component" value="Unassembled WGS sequence"/>
</dbReference>
<comment type="caution">
    <text evidence="2">The sequence shown here is derived from an EMBL/GenBank/DDBJ whole genome shotgun (WGS) entry which is preliminary data.</text>
</comment>
<feature type="transmembrane region" description="Helical" evidence="1">
    <location>
        <begin position="60"/>
        <end position="78"/>
    </location>
</feature>
<keyword evidence="1" id="KW-0472">Membrane</keyword>
<name>A0A841Z7F9_9LIST</name>
<feature type="transmembrane region" description="Helical" evidence="1">
    <location>
        <begin position="166"/>
        <end position="185"/>
    </location>
</feature>
<feature type="transmembrane region" description="Helical" evidence="1">
    <location>
        <begin position="142"/>
        <end position="160"/>
    </location>
</feature>
<keyword evidence="1" id="KW-1133">Transmembrane helix</keyword>
<organism evidence="2 3">
    <name type="scientific">Listeria weihenstephanensis</name>
    <dbReference type="NCBI Taxonomy" id="1006155"/>
    <lineage>
        <taxon>Bacteria</taxon>
        <taxon>Bacillati</taxon>
        <taxon>Bacillota</taxon>
        <taxon>Bacilli</taxon>
        <taxon>Bacillales</taxon>
        <taxon>Listeriaceae</taxon>
        <taxon>Listeria</taxon>
    </lineage>
</organism>
<evidence type="ECO:0000256" key="1">
    <source>
        <dbReference type="SAM" id="Phobius"/>
    </source>
</evidence>
<gene>
    <name evidence="2" type="ORF">HB943_08130</name>
</gene>
<feature type="transmembrane region" description="Helical" evidence="1">
    <location>
        <begin position="90"/>
        <end position="113"/>
    </location>
</feature>
<dbReference type="AlphaFoldDB" id="A0A841Z7F9"/>
<accession>A0A841Z7F9</accession>
<evidence type="ECO:0000313" key="3">
    <source>
        <dbReference type="Proteomes" id="UP000564536"/>
    </source>
</evidence>
<evidence type="ECO:0000313" key="2">
    <source>
        <dbReference type="EMBL" id="MBC1500572.1"/>
    </source>
</evidence>
<dbReference type="EMBL" id="JAARRL010000010">
    <property type="protein sequence ID" value="MBC1500572.1"/>
    <property type="molecule type" value="Genomic_DNA"/>
</dbReference>
<keyword evidence="1" id="KW-0812">Transmembrane</keyword>
<dbReference type="RefSeq" id="WP_221638592.1">
    <property type="nucleotide sequence ID" value="NZ_JAARRL010000010.1"/>
</dbReference>
<proteinExistence type="predicted"/>